<evidence type="ECO:0000259" key="4">
    <source>
        <dbReference type="Pfam" id="PF00440"/>
    </source>
</evidence>
<name>A0A191WD08_9MICO</name>
<dbReference type="InterPro" id="IPR009057">
    <property type="entry name" value="Homeodomain-like_sf"/>
</dbReference>
<dbReference type="InterPro" id="IPR036271">
    <property type="entry name" value="Tet_transcr_reg_TetR-rel_C_sf"/>
</dbReference>
<evidence type="ECO:0000259" key="5">
    <source>
        <dbReference type="Pfam" id="PF16859"/>
    </source>
</evidence>
<evidence type="ECO:0000256" key="1">
    <source>
        <dbReference type="ARBA" id="ARBA00023015"/>
    </source>
</evidence>
<evidence type="ECO:0000313" key="6">
    <source>
        <dbReference type="EMBL" id="ANJ26146.1"/>
    </source>
</evidence>
<keyword evidence="7" id="KW-1185">Reference proteome</keyword>
<protein>
    <submittedName>
        <fullName evidence="6">TetR family transcriptional regulator</fullName>
    </submittedName>
</protein>
<proteinExistence type="predicted"/>
<evidence type="ECO:0000256" key="3">
    <source>
        <dbReference type="ARBA" id="ARBA00023163"/>
    </source>
</evidence>
<dbReference type="EMBL" id="CP013979">
    <property type="protein sequence ID" value="ANJ26146.1"/>
    <property type="molecule type" value="Genomic_DNA"/>
</dbReference>
<dbReference type="SUPFAM" id="SSF48498">
    <property type="entry name" value="Tetracyclin repressor-like, C-terminal domain"/>
    <property type="match status" value="1"/>
</dbReference>
<organism evidence="6 7">
    <name type="scientific">Agromyces aureus</name>
    <dbReference type="NCBI Taxonomy" id="453304"/>
    <lineage>
        <taxon>Bacteria</taxon>
        <taxon>Bacillati</taxon>
        <taxon>Actinomycetota</taxon>
        <taxon>Actinomycetes</taxon>
        <taxon>Micrococcales</taxon>
        <taxon>Microbacteriaceae</taxon>
        <taxon>Agromyces</taxon>
    </lineage>
</organism>
<dbReference type="RefSeq" id="WP_067873775.1">
    <property type="nucleotide sequence ID" value="NZ_CP013979.1"/>
</dbReference>
<feature type="domain" description="HTH tetR-type" evidence="4">
    <location>
        <begin position="22"/>
        <end position="66"/>
    </location>
</feature>
<keyword evidence="1" id="KW-0805">Transcription regulation</keyword>
<evidence type="ECO:0000256" key="2">
    <source>
        <dbReference type="ARBA" id="ARBA00023125"/>
    </source>
</evidence>
<dbReference type="KEGG" id="agy:ATC03_04780"/>
<dbReference type="Pfam" id="PF00440">
    <property type="entry name" value="TetR_N"/>
    <property type="match status" value="1"/>
</dbReference>
<dbReference type="STRING" id="453304.ATC03_04780"/>
<keyword evidence="2" id="KW-0238">DNA-binding</keyword>
<reference evidence="6 7" key="1">
    <citation type="journal article" date="2016" name="Int. J. Syst. Evol. Microbiol.">
        <title>Agromyces aureus sp. nov., isolated from the rhizosphere of Salix caprea L. grown in a heavy-metal-contaminated soil.</title>
        <authorList>
            <person name="Corretto E."/>
            <person name="Antonielli L."/>
            <person name="Sessitsch A."/>
            <person name="Compant S."/>
            <person name="Gorfer M."/>
            <person name="Kuffner M."/>
            <person name="Brader G."/>
        </authorList>
    </citation>
    <scope>NUCLEOTIDE SEQUENCE [LARGE SCALE GENOMIC DNA]</scope>
    <source>
        <strain evidence="6 7">AR33</strain>
    </source>
</reference>
<dbReference type="Gene3D" id="1.10.10.60">
    <property type="entry name" value="Homeodomain-like"/>
    <property type="match status" value="1"/>
</dbReference>
<dbReference type="InterPro" id="IPR011075">
    <property type="entry name" value="TetR_C"/>
</dbReference>
<accession>A0A191WD08</accession>
<dbReference type="Proteomes" id="UP000078437">
    <property type="component" value="Chromosome"/>
</dbReference>
<dbReference type="Gene3D" id="1.10.357.10">
    <property type="entry name" value="Tetracycline Repressor, domain 2"/>
    <property type="match status" value="1"/>
</dbReference>
<dbReference type="AlphaFoldDB" id="A0A191WD08"/>
<evidence type="ECO:0000313" key="7">
    <source>
        <dbReference type="Proteomes" id="UP000078437"/>
    </source>
</evidence>
<dbReference type="InterPro" id="IPR001647">
    <property type="entry name" value="HTH_TetR"/>
</dbReference>
<feature type="domain" description="Tetracyclin repressor-like C-terminal" evidence="5">
    <location>
        <begin position="79"/>
        <end position="190"/>
    </location>
</feature>
<dbReference type="GO" id="GO:0003700">
    <property type="term" value="F:DNA-binding transcription factor activity"/>
    <property type="evidence" value="ECO:0007669"/>
    <property type="project" value="TreeGrafter"/>
</dbReference>
<dbReference type="InterPro" id="IPR050109">
    <property type="entry name" value="HTH-type_TetR-like_transc_reg"/>
</dbReference>
<dbReference type="GO" id="GO:0000976">
    <property type="term" value="F:transcription cis-regulatory region binding"/>
    <property type="evidence" value="ECO:0007669"/>
    <property type="project" value="TreeGrafter"/>
</dbReference>
<sequence length="202" mass="22641">MDLESPTPPNTRRRGEELEAAILEAAWEQLLTGYPNFTYDAIAKRAQTSKPVLYRRWPSREELLEATLAWRGAHDRLPIPDTGELRGDLLALLRSANRRPERFLGLLSAQIGGYYDAAGLTPGSLRDRFIGTGPTALSTVYRRAADRGELDGDRLTPRIAAVPFDLFRMQLFLTLQPLADEELVSIVDEVFLPLVAPRREIA</sequence>
<dbReference type="OrthoDB" id="9796019at2"/>
<keyword evidence="3" id="KW-0804">Transcription</keyword>
<dbReference type="PANTHER" id="PTHR30055:SF148">
    <property type="entry name" value="TETR-FAMILY TRANSCRIPTIONAL REGULATOR"/>
    <property type="match status" value="1"/>
</dbReference>
<dbReference type="Pfam" id="PF16859">
    <property type="entry name" value="TetR_C_11"/>
    <property type="match status" value="1"/>
</dbReference>
<dbReference type="PANTHER" id="PTHR30055">
    <property type="entry name" value="HTH-TYPE TRANSCRIPTIONAL REGULATOR RUTR"/>
    <property type="match status" value="1"/>
</dbReference>
<gene>
    <name evidence="6" type="ORF">ATC03_04780</name>
</gene>
<reference evidence="7" key="2">
    <citation type="submission" date="2016-01" db="EMBL/GenBank/DDBJ databases">
        <title>Complete genome sequence of Agromyces aureus AR33T and comparison with related organisms.</title>
        <authorList>
            <person name="Corretto E."/>
            <person name="Antonielli L."/>
            <person name="Sessitsch A."/>
            <person name="Brader G."/>
        </authorList>
    </citation>
    <scope>NUCLEOTIDE SEQUENCE [LARGE SCALE GENOMIC DNA]</scope>
    <source>
        <strain evidence="7">AR33</strain>
    </source>
</reference>
<dbReference type="SUPFAM" id="SSF46689">
    <property type="entry name" value="Homeodomain-like"/>
    <property type="match status" value="1"/>
</dbReference>